<gene>
    <name evidence="3" type="ORF">SHKM778_45910</name>
</gene>
<dbReference type="Gene3D" id="3.40.50.300">
    <property type="entry name" value="P-loop containing nucleotide triphosphate hydrolases"/>
    <property type="match status" value="1"/>
</dbReference>
<feature type="transmembrane region" description="Helical" evidence="2">
    <location>
        <begin position="592"/>
        <end position="613"/>
    </location>
</feature>
<feature type="transmembrane region" description="Helical" evidence="2">
    <location>
        <begin position="440"/>
        <end position="461"/>
    </location>
</feature>
<evidence type="ECO:0000256" key="2">
    <source>
        <dbReference type="SAM" id="Phobius"/>
    </source>
</evidence>
<name>A0AAT9HM44_9ACTN</name>
<keyword evidence="2" id="KW-0812">Transmembrane</keyword>
<evidence type="ECO:0000256" key="1">
    <source>
        <dbReference type="SAM" id="MobiDB-lite"/>
    </source>
</evidence>
<proteinExistence type="predicted"/>
<keyword evidence="2" id="KW-0472">Membrane</keyword>
<keyword evidence="2" id="KW-1133">Transmembrane helix</keyword>
<protein>
    <submittedName>
        <fullName evidence="3">NACHT domain-containing protein</fullName>
    </submittedName>
</protein>
<dbReference type="InterPro" id="IPR027417">
    <property type="entry name" value="P-loop_NTPase"/>
</dbReference>
<sequence length="708" mass="76674">MGLALLISGLSALIMCGWAIVQLSRGGQDAGDTSSIMAMVLGAVGLPVALAGVKAAWPQPDDALELAEKAAGTLAGRVSKAEGLQLRALVGADQERLTLTFTRRPYGRIRGEGPEHGQLEGNGPSAGPDYPDIATYYQSCTKPRLVITGAPGAGKTVLSVVLVRELIKQRKPGEPVPVRVPLAEWDTKVPFEKLLINHVIKAGISEERAIWIVEHQLVLPVLDGLDEMDPGRTDEDGNPVRGPDGQQLPDPRAPRALAALKALNEYGSVVAEQPLILMCRTDHYNSLPVAERLRHAVGIDIDPISYAQIQAHLTVLFEDDPRWRAFLDALPARWSHPQYGAGLRETLTTPWWLFLAKTVYNRNGDPSELFTCATTQALRDRLLALFIPAVVDSGATRYDAEKVRRWLSTIACHLQGGPVERVDIHQHQLWPIAGVNQVRYLDAAAAGLLFALLLLPVPLLAESPSPELIGLIGLFAALVAWEVARQAGDFPPCVPWGRVFSEATLSLLITGLPPAFALAALAGLVSLPAAWLFSGIGWDWFVTLIPTVTVLCSVRMGTMVLNGSGIGQAFGSMYPTDVNTAVRWRYVFRGDLLIGCLMFIAAGISTMTAWWVMSFSNTLMLTSVPGLDIAAVGLLAVSARWVMMFGGGRRHLVFLLCLQGQLPRRIGRFLKWSHQVGLLRTSGGAYQFRHREFQQWLAAGSPAGGGIT</sequence>
<dbReference type="AlphaFoldDB" id="A0AAT9HM44"/>
<reference evidence="3" key="2">
    <citation type="submission" date="2024-07" db="EMBL/GenBank/DDBJ databases">
        <title>Streptomyces haneummycinica sp. nov., a new antibiotic-producing actinobacterium isolated from marine sediment.</title>
        <authorList>
            <person name="Uemura M."/>
            <person name="Hamada M."/>
            <person name="Hirano S."/>
            <person name="Kobayashi K."/>
            <person name="Ohshiro T."/>
            <person name="Kobayashi T."/>
            <person name="Terahara T."/>
        </authorList>
    </citation>
    <scope>NUCLEOTIDE SEQUENCE</scope>
    <source>
        <strain evidence="3">KM77-8</strain>
    </source>
</reference>
<feature type="transmembrane region" description="Helical" evidence="2">
    <location>
        <begin position="531"/>
        <end position="554"/>
    </location>
</feature>
<feature type="transmembrane region" description="Helical" evidence="2">
    <location>
        <begin position="36"/>
        <end position="57"/>
    </location>
</feature>
<feature type="transmembrane region" description="Helical" evidence="2">
    <location>
        <begin position="619"/>
        <end position="642"/>
    </location>
</feature>
<dbReference type="SUPFAM" id="SSF52540">
    <property type="entry name" value="P-loop containing nucleoside triphosphate hydrolases"/>
    <property type="match status" value="1"/>
</dbReference>
<dbReference type="EMBL" id="AP035768">
    <property type="protein sequence ID" value="BFO18203.1"/>
    <property type="molecule type" value="Genomic_DNA"/>
</dbReference>
<evidence type="ECO:0000313" key="3">
    <source>
        <dbReference type="EMBL" id="BFO18203.1"/>
    </source>
</evidence>
<accession>A0AAT9HM44</accession>
<feature type="region of interest" description="Disordered" evidence="1">
    <location>
        <begin position="227"/>
        <end position="251"/>
    </location>
</feature>
<feature type="transmembrane region" description="Helical" evidence="2">
    <location>
        <begin position="505"/>
        <end position="525"/>
    </location>
</feature>
<reference evidence="3" key="1">
    <citation type="submission" date="2024-06" db="EMBL/GenBank/DDBJ databases">
        <authorList>
            <consortium name="consrtm"/>
            <person name="Uemura M."/>
            <person name="Terahara T."/>
        </authorList>
    </citation>
    <scope>NUCLEOTIDE SEQUENCE</scope>
    <source>
        <strain evidence="3">KM77-8</strain>
    </source>
</reference>
<organism evidence="3">
    <name type="scientific">Streptomyces haneummycinicus</name>
    <dbReference type="NCBI Taxonomy" id="3074435"/>
    <lineage>
        <taxon>Bacteria</taxon>
        <taxon>Bacillati</taxon>
        <taxon>Actinomycetota</taxon>
        <taxon>Actinomycetes</taxon>
        <taxon>Kitasatosporales</taxon>
        <taxon>Streptomycetaceae</taxon>
        <taxon>Streptomyces</taxon>
    </lineage>
</organism>
<feature type="transmembrane region" description="Helical" evidence="2">
    <location>
        <begin position="467"/>
        <end position="484"/>
    </location>
</feature>